<dbReference type="RefSeq" id="WP_175479038.1">
    <property type="nucleotide sequence ID" value="NZ_FNQM01000032.1"/>
</dbReference>
<name>A0A1H4FZI4_9RHOB</name>
<feature type="region of interest" description="Disordered" evidence="1">
    <location>
        <begin position="136"/>
        <end position="157"/>
    </location>
</feature>
<evidence type="ECO:0000313" key="3">
    <source>
        <dbReference type="EMBL" id="SEB02735.1"/>
    </source>
</evidence>
<dbReference type="SUPFAM" id="SSF54593">
    <property type="entry name" value="Glyoxalase/Bleomycin resistance protein/Dihydroxybiphenyl dioxygenase"/>
    <property type="match status" value="1"/>
</dbReference>
<dbReference type="InterPro" id="IPR037523">
    <property type="entry name" value="VOC_core"/>
</dbReference>
<dbReference type="AlphaFoldDB" id="A0A1H4FZI4"/>
<keyword evidence="4" id="KW-1185">Reference proteome</keyword>
<proteinExistence type="predicted"/>
<evidence type="ECO:0000259" key="2">
    <source>
        <dbReference type="PROSITE" id="PS51819"/>
    </source>
</evidence>
<dbReference type="STRING" id="89524.SAMN05444370_13220"/>
<organism evidence="3 4">
    <name type="scientific">Rubrimonas cliftonensis</name>
    <dbReference type="NCBI Taxonomy" id="89524"/>
    <lineage>
        <taxon>Bacteria</taxon>
        <taxon>Pseudomonadati</taxon>
        <taxon>Pseudomonadota</taxon>
        <taxon>Alphaproteobacteria</taxon>
        <taxon>Rhodobacterales</taxon>
        <taxon>Paracoccaceae</taxon>
        <taxon>Rubrimonas</taxon>
    </lineage>
</organism>
<dbReference type="EMBL" id="FNQM01000032">
    <property type="protein sequence ID" value="SEB02735.1"/>
    <property type="molecule type" value="Genomic_DNA"/>
</dbReference>
<dbReference type="PROSITE" id="PS51819">
    <property type="entry name" value="VOC"/>
    <property type="match status" value="1"/>
</dbReference>
<evidence type="ECO:0000256" key="1">
    <source>
        <dbReference type="SAM" id="MobiDB-lite"/>
    </source>
</evidence>
<protein>
    <submittedName>
        <fullName evidence="3">Uncharacterized conserved protein PhnB, glyoxalase superfamily</fullName>
    </submittedName>
</protein>
<accession>A0A1H4FZI4</accession>
<dbReference type="Pfam" id="PF18029">
    <property type="entry name" value="Glyoxalase_6"/>
    <property type="match status" value="1"/>
</dbReference>
<gene>
    <name evidence="3" type="ORF">SAMN05444370_13220</name>
</gene>
<sequence length="193" mass="20473">MIREVFAYLRASPAAEAVAFYARAFGAVEKFRLTAPDGRIGHVELLFSPATIMLSDPFPEFDIRGPEGGGATIHLDVADAVIAQAVAAGATLVRPAAEQFYGERTGTVRDPFGHEWMIGHAIEQVEPAEMQRRHDSLSGNWGHARNSSPKLTGGSPTLRAKSATVGFRDEPPGRPVTSSRGYDGGLVGVACAG</sequence>
<dbReference type="CDD" id="cd07246">
    <property type="entry name" value="VOC_like"/>
    <property type="match status" value="1"/>
</dbReference>
<dbReference type="InterPro" id="IPR029068">
    <property type="entry name" value="Glyas_Bleomycin-R_OHBP_Dase"/>
</dbReference>
<feature type="domain" description="VOC" evidence="2">
    <location>
        <begin position="3"/>
        <end position="121"/>
    </location>
</feature>
<dbReference type="PANTHER" id="PTHR34109:SF1">
    <property type="entry name" value="VOC DOMAIN-CONTAINING PROTEIN"/>
    <property type="match status" value="1"/>
</dbReference>
<dbReference type="PANTHER" id="PTHR34109">
    <property type="entry name" value="BNAUNNG04460D PROTEIN-RELATED"/>
    <property type="match status" value="1"/>
</dbReference>
<evidence type="ECO:0000313" key="4">
    <source>
        <dbReference type="Proteomes" id="UP000198703"/>
    </source>
</evidence>
<dbReference type="InterPro" id="IPR041581">
    <property type="entry name" value="Glyoxalase_6"/>
</dbReference>
<reference evidence="3 4" key="1">
    <citation type="submission" date="2016-10" db="EMBL/GenBank/DDBJ databases">
        <authorList>
            <person name="de Groot N.N."/>
        </authorList>
    </citation>
    <scope>NUCLEOTIDE SEQUENCE [LARGE SCALE GENOMIC DNA]</scope>
    <source>
        <strain evidence="3 4">DSM 15345</strain>
    </source>
</reference>
<dbReference type="Proteomes" id="UP000198703">
    <property type="component" value="Unassembled WGS sequence"/>
</dbReference>
<dbReference type="Gene3D" id="3.10.180.10">
    <property type="entry name" value="2,3-Dihydroxybiphenyl 1,2-Dioxygenase, domain 1"/>
    <property type="match status" value="1"/>
</dbReference>